<comment type="caution">
    <text evidence="2">The sequence shown here is derived from an EMBL/GenBank/DDBJ whole genome shotgun (WGS) entry which is preliminary data.</text>
</comment>
<evidence type="ECO:0000256" key="1">
    <source>
        <dbReference type="SAM" id="Phobius"/>
    </source>
</evidence>
<protein>
    <recommendedName>
        <fullName evidence="4">Holin</fullName>
    </recommendedName>
</protein>
<organism evidence="2 3">
    <name type="scientific">Sporolactobacillus shoreicorticis</name>
    <dbReference type="NCBI Taxonomy" id="1923877"/>
    <lineage>
        <taxon>Bacteria</taxon>
        <taxon>Bacillati</taxon>
        <taxon>Bacillota</taxon>
        <taxon>Bacilli</taxon>
        <taxon>Bacillales</taxon>
        <taxon>Sporolactobacillaceae</taxon>
        <taxon>Sporolactobacillus</taxon>
    </lineage>
</organism>
<evidence type="ECO:0000313" key="3">
    <source>
        <dbReference type="Proteomes" id="UP001597399"/>
    </source>
</evidence>
<gene>
    <name evidence="2" type="ORF">ACFSUE_01275</name>
</gene>
<name>A0ABW5RYC5_9BACL</name>
<dbReference type="RefSeq" id="WP_253065630.1">
    <property type="nucleotide sequence ID" value="NZ_JAMXWM010000055.1"/>
</dbReference>
<evidence type="ECO:0008006" key="4">
    <source>
        <dbReference type="Google" id="ProtNLM"/>
    </source>
</evidence>
<accession>A0ABW5RYC5</accession>
<keyword evidence="3" id="KW-1185">Reference proteome</keyword>
<keyword evidence="1" id="KW-0812">Transmembrane</keyword>
<feature type="transmembrane region" description="Helical" evidence="1">
    <location>
        <begin position="6"/>
        <end position="28"/>
    </location>
</feature>
<dbReference type="Proteomes" id="UP001597399">
    <property type="component" value="Unassembled WGS sequence"/>
</dbReference>
<keyword evidence="1" id="KW-1133">Transmembrane helix</keyword>
<evidence type="ECO:0000313" key="2">
    <source>
        <dbReference type="EMBL" id="MFD2692277.1"/>
    </source>
</evidence>
<proteinExistence type="predicted"/>
<keyword evidence="1" id="KW-0472">Membrane</keyword>
<sequence length="129" mass="13182">MQDLGVQALTAVLSILVAGVGVLITAFVPKIKSAVDKHLGTSQADIANKVIDGLGSIAQTVVADFNQRVVADAKAKGVFTTDLAASVKEDAVKAVIAQAPELIALGKSAIGDIEALIPQLIEQAVLKAK</sequence>
<dbReference type="EMBL" id="JBHUMQ010000001">
    <property type="protein sequence ID" value="MFD2692277.1"/>
    <property type="molecule type" value="Genomic_DNA"/>
</dbReference>
<reference evidence="3" key="1">
    <citation type="journal article" date="2019" name="Int. J. Syst. Evol. Microbiol.">
        <title>The Global Catalogue of Microorganisms (GCM) 10K type strain sequencing project: providing services to taxonomists for standard genome sequencing and annotation.</title>
        <authorList>
            <consortium name="The Broad Institute Genomics Platform"/>
            <consortium name="The Broad Institute Genome Sequencing Center for Infectious Disease"/>
            <person name="Wu L."/>
            <person name="Ma J."/>
        </authorList>
    </citation>
    <scope>NUCLEOTIDE SEQUENCE [LARGE SCALE GENOMIC DNA]</scope>
    <source>
        <strain evidence="3">TISTR 2466</strain>
    </source>
</reference>